<name>A0A8B8ZWR4_PHODC</name>
<evidence type="ECO:0000313" key="3">
    <source>
        <dbReference type="RefSeq" id="XP_038975789.1"/>
    </source>
</evidence>
<keyword evidence="2" id="KW-1185">Reference proteome</keyword>
<dbReference type="KEGG" id="pda:120106808"/>
<gene>
    <name evidence="3" type="primary">LOC120106808</name>
</gene>
<dbReference type="InterPro" id="IPR042316">
    <property type="entry name" value="IRKI-like"/>
</dbReference>
<reference evidence="3" key="1">
    <citation type="submission" date="2025-08" db="UniProtKB">
        <authorList>
            <consortium name="RefSeq"/>
        </authorList>
    </citation>
    <scope>IDENTIFICATION</scope>
    <source>
        <tissue evidence="3">Young leaves</tissue>
    </source>
</reference>
<dbReference type="RefSeq" id="XP_038975789.1">
    <property type="nucleotide sequence ID" value="XM_039119861.1"/>
</dbReference>
<organism evidence="2 3">
    <name type="scientific">Phoenix dactylifera</name>
    <name type="common">Date palm</name>
    <dbReference type="NCBI Taxonomy" id="42345"/>
    <lineage>
        <taxon>Eukaryota</taxon>
        <taxon>Viridiplantae</taxon>
        <taxon>Streptophyta</taxon>
        <taxon>Embryophyta</taxon>
        <taxon>Tracheophyta</taxon>
        <taxon>Spermatophyta</taxon>
        <taxon>Magnoliopsida</taxon>
        <taxon>Liliopsida</taxon>
        <taxon>Arecaceae</taxon>
        <taxon>Coryphoideae</taxon>
        <taxon>Phoeniceae</taxon>
        <taxon>Phoenix</taxon>
    </lineage>
</organism>
<sequence>MASPSSPARPSPPPRTPLFTPILENEKGRGDGELAIKDEEETTASRPYKNQPTPLPSSKSTASKKLSSTFNGAAEGDGDDPSVSCTNCRPSAREKISVVPLDTNRLKHPSSLSPSPAGLLRSLFLSITRRSPRSPSSAAAPSSSSAVSSAASSADEWRLTAEELSRKLVHATWKRDEALLESSRIKYSLSELERKLGRLESYCHDLQAALDRCSSPNPVPSPTGSAFPVEPFIRAVSDARAAVRHLSRSLTAQLRPDQVAVLLHPHSTGQWRRKPGGLLFYMEALLNRIFYAGFGEGEPDEAVDPAARCEANQAAYEAVRRIGWGEVLSKGTRFYSEGLSRFCDRKMSEVVGLLGWARAWPEALLEAFFGAAKGTWVVRLLARSVHPAVPVLRVDRGVRFDPRFMEDIAADRVTRLEPVSVKMMVAPGFHVYTSCCGLVKCKVLCVYSNSCNSYSNNGSKSACNNSFLQHNQEVKYGKV</sequence>
<evidence type="ECO:0000256" key="1">
    <source>
        <dbReference type="SAM" id="MobiDB-lite"/>
    </source>
</evidence>
<dbReference type="PANTHER" id="PTHR31029">
    <property type="entry name" value="CYCLIN-DEPENDENT KINASE-LIKE PROTEIN"/>
    <property type="match status" value="1"/>
</dbReference>
<dbReference type="AlphaFoldDB" id="A0A8B8ZWR4"/>
<dbReference type="OrthoDB" id="785851at2759"/>
<dbReference type="GeneID" id="120106808"/>
<protein>
    <submittedName>
        <fullName evidence="3">IRK-interacting protein-like</fullName>
    </submittedName>
</protein>
<dbReference type="Proteomes" id="UP000228380">
    <property type="component" value="Unplaced"/>
</dbReference>
<accession>A0A8B8ZWR4</accession>
<dbReference type="PANTHER" id="PTHR31029:SF4">
    <property type="entry name" value="CYCLIN-DEPENDENT KINASE-LIKE PROTEIN"/>
    <property type="match status" value="1"/>
</dbReference>
<feature type="compositionally biased region" description="Pro residues" evidence="1">
    <location>
        <begin position="7"/>
        <end position="16"/>
    </location>
</feature>
<proteinExistence type="predicted"/>
<feature type="region of interest" description="Disordered" evidence="1">
    <location>
        <begin position="1"/>
        <end position="88"/>
    </location>
</feature>
<evidence type="ECO:0000313" key="2">
    <source>
        <dbReference type="Proteomes" id="UP000228380"/>
    </source>
</evidence>
<feature type="compositionally biased region" description="Basic and acidic residues" evidence="1">
    <location>
        <begin position="24"/>
        <end position="37"/>
    </location>
</feature>
<feature type="compositionally biased region" description="Low complexity" evidence="1">
    <location>
        <begin position="56"/>
        <end position="69"/>
    </location>
</feature>